<evidence type="ECO:0000259" key="2">
    <source>
        <dbReference type="Pfam" id="PF08327"/>
    </source>
</evidence>
<accession>A0A6L6PF32</accession>
<dbReference type="SUPFAM" id="SSF55961">
    <property type="entry name" value="Bet v1-like"/>
    <property type="match status" value="2"/>
</dbReference>
<keyword evidence="4" id="KW-1185">Reference proteome</keyword>
<sequence>MTEFNAPNEIRIVRLYDAPLQAVWDAWTDPAQVAQWWGPRGFTITTHSKDLRAGGHWRYTMHGPDGTDWPNNTKYLEVEPLRKLVYDHGGNDEQAPLFRVTVTFEDLGGKTQMDMRMALASAEAAAQTRQFIKQAGGDSTWDRLAEYLGKRCADQDRFVISRSFEASRALVFAMWTQPEHLARWLPPTGMEMRLLRADIRTGGGTLYCMSGNGLTMYGRAHYEEVRAPDRLVYTQQFCDEQERIARHPLAPVWPETMRTTVDFTAEGPQRTRVTVTWEIDGPATAEERAVFLAARAGMTQGWTGSFDKLEAALAPESGQR</sequence>
<dbReference type="OrthoDB" id="9805228at2"/>
<feature type="domain" description="Activator of Hsp90 ATPase homologue 1/2-like C-terminal" evidence="2">
    <location>
        <begin position="17"/>
        <end position="149"/>
    </location>
</feature>
<name>A0A6L6PF32_9BURK</name>
<organism evidence="3 4">
    <name type="scientific">Duganella radicis</name>
    <dbReference type="NCBI Taxonomy" id="551988"/>
    <lineage>
        <taxon>Bacteria</taxon>
        <taxon>Pseudomonadati</taxon>
        <taxon>Pseudomonadota</taxon>
        <taxon>Betaproteobacteria</taxon>
        <taxon>Burkholderiales</taxon>
        <taxon>Oxalobacteraceae</taxon>
        <taxon>Telluria group</taxon>
        <taxon>Duganella</taxon>
    </lineage>
</organism>
<dbReference type="InterPro" id="IPR013538">
    <property type="entry name" value="ASHA1/2-like_C"/>
</dbReference>
<proteinExistence type="inferred from homology"/>
<comment type="similarity">
    <text evidence="1">Belongs to the AHA1 family.</text>
</comment>
<evidence type="ECO:0000313" key="4">
    <source>
        <dbReference type="Proteomes" id="UP000475582"/>
    </source>
</evidence>
<dbReference type="RefSeq" id="WP_155463084.1">
    <property type="nucleotide sequence ID" value="NZ_WNKY01000006.1"/>
</dbReference>
<dbReference type="EMBL" id="WNKY01000006">
    <property type="protein sequence ID" value="MTV37614.1"/>
    <property type="molecule type" value="Genomic_DNA"/>
</dbReference>
<dbReference type="Pfam" id="PF08327">
    <property type="entry name" value="AHSA1"/>
    <property type="match status" value="2"/>
</dbReference>
<feature type="domain" description="Activator of Hsp90 ATPase homologue 1/2-like C-terminal" evidence="2">
    <location>
        <begin position="166"/>
        <end position="313"/>
    </location>
</feature>
<evidence type="ECO:0000313" key="3">
    <source>
        <dbReference type="EMBL" id="MTV37614.1"/>
    </source>
</evidence>
<reference evidence="3 4" key="1">
    <citation type="submission" date="2019-11" db="EMBL/GenBank/DDBJ databases">
        <title>Type strains purchased from KCTC, JCM and DSMZ.</title>
        <authorList>
            <person name="Lu H."/>
        </authorList>
    </citation>
    <scope>NUCLEOTIDE SEQUENCE [LARGE SCALE GENOMIC DNA]</scope>
    <source>
        <strain evidence="3 4">KCTC 22382</strain>
    </source>
</reference>
<dbReference type="InterPro" id="IPR023393">
    <property type="entry name" value="START-like_dom_sf"/>
</dbReference>
<dbReference type="Proteomes" id="UP000475582">
    <property type="component" value="Unassembled WGS sequence"/>
</dbReference>
<gene>
    <name evidence="3" type="ORF">GM676_08450</name>
</gene>
<comment type="caution">
    <text evidence="3">The sequence shown here is derived from an EMBL/GenBank/DDBJ whole genome shotgun (WGS) entry which is preliminary data.</text>
</comment>
<evidence type="ECO:0000256" key="1">
    <source>
        <dbReference type="ARBA" id="ARBA00006817"/>
    </source>
</evidence>
<protein>
    <recommendedName>
        <fullName evidence="2">Activator of Hsp90 ATPase homologue 1/2-like C-terminal domain-containing protein</fullName>
    </recommendedName>
</protein>
<dbReference type="AlphaFoldDB" id="A0A6L6PF32"/>
<dbReference type="CDD" id="cd07814">
    <property type="entry name" value="SRPBCC_CalC_Aha1-like"/>
    <property type="match status" value="1"/>
</dbReference>
<dbReference type="Gene3D" id="3.30.530.20">
    <property type="match status" value="2"/>
</dbReference>
<dbReference type="CDD" id="cd08894">
    <property type="entry name" value="SRPBCC_CalC_Aha1-like_1"/>
    <property type="match status" value="1"/>
</dbReference>